<feature type="compositionally biased region" description="Polar residues" evidence="1">
    <location>
        <begin position="93"/>
        <end position="103"/>
    </location>
</feature>
<dbReference type="AlphaFoldDB" id="A0AAW1PSV2"/>
<dbReference type="EMBL" id="JALJOQ010000006">
    <property type="protein sequence ID" value="KAK9812541.1"/>
    <property type="molecule type" value="Genomic_DNA"/>
</dbReference>
<protein>
    <submittedName>
        <fullName evidence="2">Uncharacterized protein</fullName>
    </submittedName>
</protein>
<reference evidence="2 3" key="1">
    <citation type="journal article" date="2024" name="Nat. Commun.">
        <title>Phylogenomics reveals the evolutionary origins of lichenization in chlorophyte algae.</title>
        <authorList>
            <person name="Puginier C."/>
            <person name="Libourel C."/>
            <person name="Otte J."/>
            <person name="Skaloud P."/>
            <person name="Haon M."/>
            <person name="Grisel S."/>
            <person name="Petersen M."/>
            <person name="Berrin J.G."/>
            <person name="Delaux P.M."/>
            <person name="Dal Grande F."/>
            <person name="Keller J."/>
        </authorList>
    </citation>
    <scope>NUCLEOTIDE SEQUENCE [LARGE SCALE GENOMIC DNA]</scope>
    <source>
        <strain evidence="2 3">SAG 2036</strain>
    </source>
</reference>
<organism evidence="2 3">
    <name type="scientific">Symbiochloris irregularis</name>
    <dbReference type="NCBI Taxonomy" id="706552"/>
    <lineage>
        <taxon>Eukaryota</taxon>
        <taxon>Viridiplantae</taxon>
        <taxon>Chlorophyta</taxon>
        <taxon>core chlorophytes</taxon>
        <taxon>Trebouxiophyceae</taxon>
        <taxon>Trebouxiales</taxon>
        <taxon>Trebouxiaceae</taxon>
        <taxon>Symbiochloris</taxon>
    </lineage>
</organism>
<feature type="region of interest" description="Disordered" evidence="1">
    <location>
        <begin position="72"/>
        <end position="103"/>
    </location>
</feature>
<evidence type="ECO:0000313" key="3">
    <source>
        <dbReference type="Proteomes" id="UP001465755"/>
    </source>
</evidence>
<accession>A0AAW1PSV2</accession>
<name>A0AAW1PSV2_9CHLO</name>
<evidence type="ECO:0000313" key="2">
    <source>
        <dbReference type="EMBL" id="KAK9812541.1"/>
    </source>
</evidence>
<keyword evidence="3" id="KW-1185">Reference proteome</keyword>
<gene>
    <name evidence="2" type="ORF">WJX73_007484</name>
</gene>
<dbReference type="Proteomes" id="UP001465755">
    <property type="component" value="Unassembled WGS sequence"/>
</dbReference>
<evidence type="ECO:0000256" key="1">
    <source>
        <dbReference type="SAM" id="MobiDB-lite"/>
    </source>
</evidence>
<sequence length="103" mass="11161">MTVAADQLLFEQRQASGSEASCCRQSLPSTDERVRRPPYLASSVHAKRSQLQRFDSADYALQLEGILAGILTPPTSKPQPKLYPSPGFVPRSSRLSQLAAGSS</sequence>
<comment type="caution">
    <text evidence="2">The sequence shown here is derived from an EMBL/GenBank/DDBJ whole genome shotgun (WGS) entry which is preliminary data.</text>
</comment>
<proteinExistence type="predicted"/>